<feature type="non-terminal residue" evidence="1">
    <location>
        <position position="80"/>
    </location>
</feature>
<dbReference type="Proteomes" id="UP001057452">
    <property type="component" value="Chromosome 23"/>
</dbReference>
<evidence type="ECO:0000313" key="1">
    <source>
        <dbReference type="EMBL" id="KAI4803209.1"/>
    </source>
</evidence>
<protein>
    <submittedName>
        <fullName evidence="1">Uncharacterized protein</fullName>
    </submittedName>
</protein>
<proteinExistence type="predicted"/>
<name>A0ACB9VT18_CHAAC</name>
<evidence type="ECO:0000313" key="2">
    <source>
        <dbReference type="Proteomes" id="UP001057452"/>
    </source>
</evidence>
<accession>A0ACB9VT18</accession>
<keyword evidence="2" id="KW-1185">Reference proteome</keyword>
<sequence length="80" mass="8887">RPPPSASSEDVQEKWKLVWWCSLAGLQSICLCVFVSGEATEALYIPDKTFSEGQRRRGWKGGVGLYSCLDRGALRNPGDR</sequence>
<gene>
    <name evidence="1" type="ORF">KUCAC02_006765</name>
</gene>
<dbReference type="EMBL" id="CM043807">
    <property type="protein sequence ID" value="KAI4803209.1"/>
    <property type="molecule type" value="Genomic_DNA"/>
</dbReference>
<reference evidence="1" key="1">
    <citation type="submission" date="2022-05" db="EMBL/GenBank/DDBJ databases">
        <title>Chromosome-level genome of Chaenocephalus aceratus.</title>
        <authorList>
            <person name="Park H."/>
        </authorList>
    </citation>
    <scope>NUCLEOTIDE SEQUENCE</scope>
    <source>
        <strain evidence="1">KU_202001</strain>
    </source>
</reference>
<feature type="non-terminal residue" evidence="1">
    <location>
        <position position="1"/>
    </location>
</feature>
<comment type="caution">
    <text evidence="1">The sequence shown here is derived from an EMBL/GenBank/DDBJ whole genome shotgun (WGS) entry which is preliminary data.</text>
</comment>
<organism evidence="1 2">
    <name type="scientific">Chaenocephalus aceratus</name>
    <name type="common">Blackfin icefish</name>
    <name type="synonym">Chaenichthys aceratus</name>
    <dbReference type="NCBI Taxonomy" id="36190"/>
    <lineage>
        <taxon>Eukaryota</taxon>
        <taxon>Metazoa</taxon>
        <taxon>Chordata</taxon>
        <taxon>Craniata</taxon>
        <taxon>Vertebrata</taxon>
        <taxon>Euteleostomi</taxon>
        <taxon>Actinopterygii</taxon>
        <taxon>Neopterygii</taxon>
        <taxon>Teleostei</taxon>
        <taxon>Neoteleostei</taxon>
        <taxon>Acanthomorphata</taxon>
        <taxon>Eupercaria</taxon>
        <taxon>Perciformes</taxon>
        <taxon>Notothenioidei</taxon>
        <taxon>Channichthyidae</taxon>
        <taxon>Chaenocephalus</taxon>
    </lineage>
</organism>